<keyword evidence="2" id="KW-1185">Reference proteome</keyword>
<comment type="caution">
    <text evidence="1">The sequence shown here is derived from an EMBL/GenBank/DDBJ whole genome shotgun (WGS) entry which is preliminary data.</text>
</comment>
<dbReference type="EMBL" id="BQXS01010798">
    <property type="protein sequence ID" value="GKT34348.1"/>
    <property type="molecule type" value="Genomic_DNA"/>
</dbReference>
<evidence type="ECO:0000313" key="2">
    <source>
        <dbReference type="Proteomes" id="UP001057375"/>
    </source>
</evidence>
<name>A0ABQ5KRV4_9EUKA</name>
<proteinExistence type="predicted"/>
<accession>A0ABQ5KRV4</accession>
<evidence type="ECO:0000313" key="1">
    <source>
        <dbReference type="EMBL" id="GKT34348.1"/>
    </source>
</evidence>
<gene>
    <name evidence="1" type="ORF">ADUPG1_007716</name>
</gene>
<dbReference type="Proteomes" id="UP001057375">
    <property type="component" value="Unassembled WGS sequence"/>
</dbReference>
<protein>
    <recommendedName>
        <fullName evidence="3">Retrotransposon gag domain-containing protein</fullName>
    </recommendedName>
</protein>
<reference evidence="1" key="1">
    <citation type="submission" date="2022-03" db="EMBL/GenBank/DDBJ databases">
        <title>Draft genome sequence of Aduncisulcus paluster, a free-living microaerophilic Fornicata.</title>
        <authorList>
            <person name="Yuyama I."/>
            <person name="Kume K."/>
            <person name="Tamura T."/>
            <person name="Inagaki Y."/>
            <person name="Hashimoto T."/>
        </authorList>
    </citation>
    <scope>NUCLEOTIDE SEQUENCE</scope>
    <source>
        <strain evidence="1">NY0171</strain>
    </source>
</reference>
<evidence type="ECO:0008006" key="3">
    <source>
        <dbReference type="Google" id="ProtNLM"/>
    </source>
</evidence>
<sequence length="153" mass="17181">MLEVEKEPCHTLIDVHVLSALRPATKCDGDTNPEEFLVAIKKFFGAGSTQGFYDQSRRIKLKKMKEPELIQYVAAYQEIIASNPDVGNDDTVGRLFLGGLRNQRLKDRIRSEADTAGKEDDISFFMAQAFIELSEMIQIRDEVLAHASESKSS</sequence>
<organism evidence="1 2">
    <name type="scientific">Aduncisulcus paluster</name>
    <dbReference type="NCBI Taxonomy" id="2918883"/>
    <lineage>
        <taxon>Eukaryota</taxon>
        <taxon>Metamonada</taxon>
        <taxon>Carpediemonas-like organisms</taxon>
        <taxon>Aduncisulcus</taxon>
    </lineage>
</organism>